<dbReference type="EMBL" id="JAHYIQ010000024">
    <property type="protein sequence ID" value="KAK1122013.1"/>
    <property type="molecule type" value="Genomic_DNA"/>
</dbReference>
<organism evidence="1 2">
    <name type="scientific">Melipona bicolor</name>
    <dbReference type="NCBI Taxonomy" id="60889"/>
    <lineage>
        <taxon>Eukaryota</taxon>
        <taxon>Metazoa</taxon>
        <taxon>Ecdysozoa</taxon>
        <taxon>Arthropoda</taxon>
        <taxon>Hexapoda</taxon>
        <taxon>Insecta</taxon>
        <taxon>Pterygota</taxon>
        <taxon>Neoptera</taxon>
        <taxon>Endopterygota</taxon>
        <taxon>Hymenoptera</taxon>
        <taxon>Apocrita</taxon>
        <taxon>Aculeata</taxon>
        <taxon>Apoidea</taxon>
        <taxon>Anthophila</taxon>
        <taxon>Apidae</taxon>
        <taxon>Melipona</taxon>
    </lineage>
</organism>
<dbReference type="AlphaFoldDB" id="A0AA40KJ30"/>
<comment type="caution">
    <text evidence="1">The sequence shown here is derived from an EMBL/GenBank/DDBJ whole genome shotgun (WGS) entry which is preliminary data.</text>
</comment>
<protein>
    <submittedName>
        <fullName evidence="1">Uncharacterized protein</fullName>
    </submittedName>
</protein>
<gene>
    <name evidence="1" type="ORF">K0M31_009861</name>
</gene>
<evidence type="ECO:0000313" key="1">
    <source>
        <dbReference type="EMBL" id="KAK1122013.1"/>
    </source>
</evidence>
<sequence>MVVGSRQFPGARPPLEALVPPAPPHCLTALTLVAEDSTGNVLKYPLPTAF</sequence>
<proteinExistence type="predicted"/>
<accession>A0AA40KJ30</accession>
<name>A0AA40KJ30_9HYME</name>
<evidence type="ECO:0000313" key="2">
    <source>
        <dbReference type="Proteomes" id="UP001177670"/>
    </source>
</evidence>
<reference evidence="1" key="1">
    <citation type="submission" date="2021-10" db="EMBL/GenBank/DDBJ databases">
        <title>Melipona bicolor Genome sequencing and assembly.</title>
        <authorList>
            <person name="Araujo N.S."/>
            <person name="Arias M.C."/>
        </authorList>
    </citation>
    <scope>NUCLEOTIDE SEQUENCE</scope>
    <source>
        <strain evidence="1">USP_2M_L1-L4_2017</strain>
        <tissue evidence="1">Whole body</tissue>
    </source>
</reference>
<dbReference type="Proteomes" id="UP001177670">
    <property type="component" value="Unassembled WGS sequence"/>
</dbReference>
<keyword evidence="2" id="KW-1185">Reference proteome</keyword>